<dbReference type="RefSeq" id="WP_147336130.1">
    <property type="nucleotide sequence ID" value="NZ_QUAK01000050.1"/>
</dbReference>
<dbReference type="PANTHER" id="PTHR30509:SF9">
    <property type="entry name" value="MULTIDRUG RESISTANCE PROTEIN MDTO"/>
    <property type="match status" value="1"/>
</dbReference>
<evidence type="ECO:0000256" key="1">
    <source>
        <dbReference type="ARBA" id="ARBA00004651"/>
    </source>
</evidence>
<feature type="compositionally biased region" description="Polar residues" evidence="7">
    <location>
        <begin position="375"/>
        <end position="384"/>
    </location>
</feature>
<evidence type="ECO:0000256" key="2">
    <source>
        <dbReference type="ARBA" id="ARBA00022475"/>
    </source>
</evidence>
<keyword evidence="3 8" id="KW-0812">Transmembrane</keyword>
<comment type="subcellular location">
    <subcellularLocation>
        <location evidence="1">Cell membrane</location>
        <topology evidence="1">Multi-pass membrane protein</topology>
    </subcellularLocation>
</comment>
<feature type="non-terminal residue" evidence="10">
    <location>
        <position position="1"/>
    </location>
</feature>
<evidence type="ECO:0000256" key="5">
    <source>
        <dbReference type="ARBA" id="ARBA00023136"/>
    </source>
</evidence>
<feature type="region of interest" description="Disordered" evidence="7">
    <location>
        <begin position="341"/>
        <end position="384"/>
    </location>
</feature>
<feature type="transmembrane region" description="Helical" evidence="8">
    <location>
        <begin position="199"/>
        <end position="218"/>
    </location>
</feature>
<feature type="compositionally biased region" description="Low complexity" evidence="7">
    <location>
        <begin position="341"/>
        <end position="374"/>
    </location>
</feature>
<keyword evidence="2" id="KW-1003">Cell membrane</keyword>
<evidence type="ECO:0000313" key="11">
    <source>
        <dbReference type="Proteomes" id="UP000263094"/>
    </source>
</evidence>
<keyword evidence="11" id="KW-1185">Reference proteome</keyword>
<proteinExistence type="inferred from homology"/>
<protein>
    <submittedName>
        <fullName evidence="10">FUSC family protein</fullName>
    </submittedName>
</protein>
<keyword evidence="5 8" id="KW-0472">Membrane</keyword>
<organism evidence="10 11">
    <name type="scientific">Streptomyces triticagri</name>
    <dbReference type="NCBI Taxonomy" id="2293568"/>
    <lineage>
        <taxon>Bacteria</taxon>
        <taxon>Bacillati</taxon>
        <taxon>Actinomycetota</taxon>
        <taxon>Actinomycetes</taxon>
        <taxon>Kitasatosporales</taxon>
        <taxon>Streptomycetaceae</taxon>
        <taxon>Streptomyces</taxon>
    </lineage>
</organism>
<accession>A0A372M7V9</accession>
<dbReference type="GO" id="GO:0005886">
    <property type="term" value="C:plasma membrane"/>
    <property type="evidence" value="ECO:0007669"/>
    <property type="project" value="UniProtKB-SubCell"/>
</dbReference>
<feature type="transmembrane region" description="Helical" evidence="8">
    <location>
        <begin position="230"/>
        <end position="248"/>
    </location>
</feature>
<dbReference type="AlphaFoldDB" id="A0A372M7V9"/>
<evidence type="ECO:0000313" key="10">
    <source>
        <dbReference type="EMBL" id="RFU86961.1"/>
    </source>
</evidence>
<dbReference type="InterPro" id="IPR049453">
    <property type="entry name" value="Memb_transporter_dom"/>
</dbReference>
<comment type="similarity">
    <text evidence="6">Belongs to the YccS/YhfK family.</text>
</comment>
<dbReference type="Proteomes" id="UP000263094">
    <property type="component" value="Unassembled WGS sequence"/>
</dbReference>
<reference evidence="10 11" key="1">
    <citation type="submission" date="2018-08" db="EMBL/GenBank/DDBJ databases">
        <title>Isolation, diversity and antifungal activity of Actinobacteria from wheat.</title>
        <authorList>
            <person name="Han C."/>
        </authorList>
    </citation>
    <scope>NUCLEOTIDE SEQUENCE [LARGE SCALE GENOMIC DNA]</scope>
    <source>
        <strain evidence="10 11">NEAU-YY421</strain>
    </source>
</reference>
<evidence type="ECO:0000256" key="6">
    <source>
        <dbReference type="ARBA" id="ARBA00043993"/>
    </source>
</evidence>
<dbReference type="PANTHER" id="PTHR30509">
    <property type="entry name" value="P-HYDROXYBENZOIC ACID EFFLUX PUMP SUBUNIT-RELATED"/>
    <property type="match status" value="1"/>
</dbReference>
<dbReference type="EMBL" id="QUAK01000050">
    <property type="protein sequence ID" value="RFU86961.1"/>
    <property type="molecule type" value="Genomic_DNA"/>
</dbReference>
<evidence type="ECO:0000259" key="9">
    <source>
        <dbReference type="Pfam" id="PF13515"/>
    </source>
</evidence>
<evidence type="ECO:0000256" key="8">
    <source>
        <dbReference type="SAM" id="Phobius"/>
    </source>
</evidence>
<dbReference type="Pfam" id="PF13515">
    <property type="entry name" value="FUSC_2"/>
    <property type="match status" value="1"/>
</dbReference>
<feature type="domain" description="Integral membrane bound transporter" evidence="9">
    <location>
        <begin position="117"/>
        <end position="243"/>
    </location>
</feature>
<feature type="transmembrane region" description="Helical" evidence="8">
    <location>
        <begin position="161"/>
        <end position="187"/>
    </location>
</feature>
<evidence type="ECO:0000256" key="7">
    <source>
        <dbReference type="SAM" id="MobiDB-lite"/>
    </source>
</evidence>
<comment type="caution">
    <text evidence="10">The sequence shown here is derived from an EMBL/GenBank/DDBJ whole genome shotgun (WGS) entry which is preliminary data.</text>
</comment>
<evidence type="ECO:0000256" key="3">
    <source>
        <dbReference type="ARBA" id="ARBA00022692"/>
    </source>
</evidence>
<gene>
    <name evidence="10" type="ORF">DY218_09350</name>
</gene>
<sequence length="384" mass="40105">AWQTLFRAAERPRSAAGARARLERLLLVAEGALAEGAQGSGAGRAARAAWFVSLAHALRSGRPLPEVTLDAGQFAELDGVLLDGGRRTEAGRRPLDPWRPGSALWPIGVRTALGCALAGWASMLLGVGHPYWAVVTAAAVFQANTTLSWNRVVQRALGNLLGVLLFSALQPVIGAGPLAMVLLVVLFQIGAEALITRNYWLGTVCVTPMALILSLFGAHDSVGALVADRWIDTVVGVLVGLLACALVTNRRAAGRVTTALAAVRREAGEAQRLLDGGCGARGPLGRSRDRLGVALIELREAYEVASGEWWQPPLPEREIALAESEGHRLLAALVGRLAAPAPARTTTGAETATATGTATEPTGRTARPTGTMARSSRTSRGGTP</sequence>
<name>A0A372M7V9_9ACTN</name>
<evidence type="ECO:0000256" key="4">
    <source>
        <dbReference type="ARBA" id="ARBA00022989"/>
    </source>
</evidence>
<keyword evidence="4 8" id="KW-1133">Transmembrane helix</keyword>